<feature type="transmembrane region" description="Helical" evidence="2">
    <location>
        <begin position="160"/>
        <end position="182"/>
    </location>
</feature>
<feature type="transmembrane region" description="Helical" evidence="2">
    <location>
        <begin position="47"/>
        <end position="65"/>
    </location>
</feature>
<dbReference type="Proteomes" id="UP000540568">
    <property type="component" value="Unassembled WGS sequence"/>
</dbReference>
<keyword evidence="4" id="KW-1185">Reference proteome</keyword>
<dbReference type="RefSeq" id="WP_182616260.1">
    <property type="nucleotide sequence ID" value="NZ_BAAATF010000003.1"/>
</dbReference>
<comment type="caution">
    <text evidence="3">The sequence shown here is derived from an EMBL/GenBank/DDBJ whole genome shotgun (WGS) entry which is preliminary data.</text>
</comment>
<dbReference type="AlphaFoldDB" id="A0A7W3PDU4"/>
<evidence type="ECO:0000313" key="4">
    <source>
        <dbReference type="Proteomes" id="UP000540568"/>
    </source>
</evidence>
<name>A0A7W3PDU4_9MICO</name>
<evidence type="ECO:0000256" key="1">
    <source>
        <dbReference type="SAM" id="MobiDB-lite"/>
    </source>
</evidence>
<protein>
    <submittedName>
        <fullName evidence="3">Uncharacterized protein</fullName>
    </submittedName>
</protein>
<organism evidence="3 4">
    <name type="scientific">Promicromonospora sukumoe</name>
    <dbReference type="NCBI Taxonomy" id="88382"/>
    <lineage>
        <taxon>Bacteria</taxon>
        <taxon>Bacillati</taxon>
        <taxon>Actinomycetota</taxon>
        <taxon>Actinomycetes</taxon>
        <taxon>Micrococcales</taxon>
        <taxon>Promicromonosporaceae</taxon>
        <taxon>Promicromonospora</taxon>
    </lineage>
</organism>
<dbReference type="EMBL" id="JACGWV010000001">
    <property type="protein sequence ID" value="MBA8808335.1"/>
    <property type="molecule type" value="Genomic_DNA"/>
</dbReference>
<evidence type="ECO:0000256" key="2">
    <source>
        <dbReference type="SAM" id="Phobius"/>
    </source>
</evidence>
<accession>A0A7W3PDU4</accession>
<feature type="transmembrane region" description="Helical" evidence="2">
    <location>
        <begin position="85"/>
        <end position="105"/>
    </location>
</feature>
<feature type="region of interest" description="Disordered" evidence="1">
    <location>
        <begin position="1"/>
        <end position="23"/>
    </location>
</feature>
<gene>
    <name evidence="3" type="ORF">FHX71_002277</name>
</gene>
<keyword evidence="2" id="KW-0812">Transmembrane</keyword>
<proteinExistence type="predicted"/>
<keyword evidence="2" id="KW-1133">Transmembrane helix</keyword>
<evidence type="ECO:0000313" key="3">
    <source>
        <dbReference type="EMBL" id="MBA8808335.1"/>
    </source>
</evidence>
<keyword evidence="2" id="KW-0472">Membrane</keyword>
<sequence>MTDAVAPRDAASTGGWEHRPMFSATDKGSRITWLAPGRSPGRVMPRMWATALLCLVAWAAATLAGSSVLCAATSTECTVAVGQGWLIGGALVLGYLAVLVTVNLGERAQDHLGQRRAASMFYLAPLLTGITVGAAVGADLALGADQRLRQVLDGVPGTEAVLVSTVVAVLAGLWGVVVLVRLPGALRLARRRQEAIARLRREGQRYTGRLTLGRVSHWLHSDPELDVTVAYDSPGGRHEVAARMRTSPNRVPRNSSSMIVLTDLRGAVHLELDLDARPVYEPEERYTPSE</sequence>
<feature type="transmembrane region" description="Helical" evidence="2">
    <location>
        <begin position="117"/>
        <end position="140"/>
    </location>
</feature>
<reference evidence="3 4" key="1">
    <citation type="submission" date="2020-07" db="EMBL/GenBank/DDBJ databases">
        <title>Sequencing the genomes of 1000 actinobacteria strains.</title>
        <authorList>
            <person name="Klenk H.-P."/>
        </authorList>
    </citation>
    <scope>NUCLEOTIDE SEQUENCE [LARGE SCALE GENOMIC DNA]</scope>
    <source>
        <strain evidence="3 4">DSM 44121</strain>
    </source>
</reference>